<gene>
    <name evidence="1" type="ORF">FDY93_04060</name>
</gene>
<evidence type="ECO:0000313" key="1">
    <source>
        <dbReference type="EMBL" id="TLM79280.1"/>
    </source>
</evidence>
<proteinExistence type="predicted"/>
<protein>
    <submittedName>
        <fullName evidence="1">Uncharacterized protein</fullName>
    </submittedName>
</protein>
<dbReference type="RefSeq" id="WP_138234452.1">
    <property type="nucleotide sequence ID" value="NZ_CP185860.1"/>
</dbReference>
<accession>A0ABY2URV9</accession>
<keyword evidence="2" id="KW-1185">Reference proteome</keyword>
<organism evidence="1 2">
    <name type="scientific">Microbulbifer harenosus</name>
    <dbReference type="NCBI Taxonomy" id="2576840"/>
    <lineage>
        <taxon>Bacteria</taxon>
        <taxon>Pseudomonadati</taxon>
        <taxon>Pseudomonadota</taxon>
        <taxon>Gammaproteobacteria</taxon>
        <taxon>Cellvibrionales</taxon>
        <taxon>Microbulbiferaceae</taxon>
        <taxon>Microbulbifer</taxon>
    </lineage>
</organism>
<reference evidence="1 2" key="1">
    <citation type="submission" date="2019-05" db="EMBL/GenBank/DDBJ databases">
        <title>Microbulbifer harenosus sp. nov., an alginate-degrading bacterium isolated from coastal sand.</title>
        <authorList>
            <person name="Huang H."/>
            <person name="Mo K."/>
            <person name="Bao S."/>
        </authorList>
    </citation>
    <scope>NUCLEOTIDE SEQUENCE [LARGE SCALE GENOMIC DNA]</scope>
    <source>
        <strain evidence="1 2">HB161719</strain>
    </source>
</reference>
<sequence length="298" mass="34252">MFKRLFASKKHPYTPFLNQREKVEVDLSGTKLSMVLPPHTRYDGFGVEPPPARVNIHDAGAYQDDSHLPEWRRSGIVYRNDPLGDRNWEFYGPPWSGRPYGFIEFRPGLRRLDGFPDGVSCFNPAHFEQVLVHEMYYEAGPGNPATPRDIEPINWRLTQLDGATCIYFESHRDLRQGNYEDSPHLAAEASCGLYVPLEDRYFLRIGFNYSGYAPAEYSLANMNRLRDSVLETVTLEYSPSARQQLESARQKWPNACASERREPLEWVYPEWRNGDYLKGEKSGVIILKAGSPPPEFTL</sequence>
<comment type="caution">
    <text evidence="1">The sequence shown here is derived from an EMBL/GenBank/DDBJ whole genome shotgun (WGS) entry which is preliminary data.</text>
</comment>
<dbReference type="EMBL" id="VANI01000004">
    <property type="protein sequence ID" value="TLM79280.1"/>
    <property type="molecule type" value="Genomic_DNA"/>
</dbReference>
<evidence type="ECO:0000313" key="2">
    <source>
        <dbReference type="Proteomes" id="UP000306791"/>
    </source>
</evidence>
<name>A0ABY2URV9_9GAMM</name>
<dbReference type="Proteomes" id="UP000306791">
    <property type="component" value="Unassembled WGS sequence"/>
</dbReference>